<dbReference type="SUPFAM" id="SSF52266">
    <property type="entry name" value="SGNH hydrolase"/>
    <property type="match status" value="1"/>
</dbReference>
<evidence type="ECO:0008006" key="2">
    <source>
        <dbReference type="Google" id="ProtNLM"/>
    </source>
</evidence>
<organism evidence="1">
    <name type="scientific">viral metagenome</name>
    <dbReference type="NCBI Taxonomy" id="1070528"/>
    <lineage>
        <taxon>unclassified sequences</taxon>
        <taxon>metagenomes</taxon>
        <taxon>organismal metagenomes</taxon>
    </lineage>
</organism>
<evidence type="ECO:0000313" key="1">
    <source>
        <dbReference type="EMBL" id="QHS98316.1"/>
    </source>
</evidence>
<reference evidence="1" key="1">
    <citation type="journal article" date="2020" name="Nature">
        <title>Giant virus diversity and host interactions through global metagenomics.</title>
        <authorList>
            <person name="Schulz F."/>
            <person name="Roux S."/>
            <person name="Paez-Espino D."/>
            <person name="Jungbluth S."/>
            <person name="Walsh D.A."/>
            <person name="Denef V.J."/>
            <person name="McMahon K.D."/>
            <person name="Konstantinidis K.T."/>
            <person name="Eloe-Fadrosh E.A."/>
            <person name="Kyrpides N.C."/>
            <person name="Woyke T."/>
        </authorList>
    </citation>
    <scope>NUCLEOTIDE SEQUENCE</scope>
    <source>
        <strain evidence="1">GVMAG-M-3300020182-84</strain>
    </source>
</reference>
<proteinExistence type="predicted"/>
<dbReference type="InterPro" id="IPR036514">
    <property type="entry name" value="SGNH_hydro_sf"/>
</dbReference>
<protein>
    <recommendedName>
        <fullName evidence="2">SGNH hydrolase-type esterase domain-containing protein</fullName>
    </recommendedName>
</protein>
<accession>A0A6C0C1T0</accession>
<dbReference type="EMBL" id="MN739314">
    <property type="protein sequence ID" value="QHS98316.1"/>
    <property type="molecule type" value="Genomic_DNA"/>
</dbReference>
<dbReference type="Gene3D" id="3.40.50.1110">
    <property type="entry name" value="SGNH hydrolase"/>
    <property type="match status" value="1"/>
</dbReference>
<name>A0A6C0C1T0_9ZZZZ</name>
<dbReference type="AlphaFoldDB" id="A0A6C0C1T0"/>
<sequence>MTIHTFGDSHSSNEVSGWRDCNNVISHHIGATLCYSFGKENIKRCDISKFNIKDDDSVIFCFGEIDCRCHIHKHITSIKSYTMIIDEIINNYIDAIKINVEKCNVKLKHICIYNVVPTVQRHNTYENPEYPYLGSDDERKKYVLYFNKCLKEKCIENNWIFFDVYISYIDNNGYLNKQLSDGNVHIKNGFFIKNFINTYLL</sequence>